<dbReference type="InterPro" id="IPR013209">
    <property type="entry name" value="LNS2"/>
</dbReference>
<evidence type="ECO:0000256" key="7">
    <source>
        <dbReference type="ARBA" id="ARBA00022692"/>
    </source>
</evidence>
<protein>
    <recommendedName>
        <fullName evidence="13">LNS2/PITP domain-containing protein</fullName>
    </recommendedName>
</protein>
<evidence type="ECO:0000256" key="5">
    <source>
        <dbReference type="ARBA" id="ARBA00022676"/>
    </source>
</evidence>
<keyword evidence="11" id="KW-0961">Cell wall biogenesis/degradation</keyword>
<feature type="compositionally biased region" description="Polar residues" evidence="12">
    <location>
        <begin position="631"/>
        <end position="645"/>
    </location>
</feature>
<dbReference type="PANTHER" id="PTHR12181">
    <property type="entry name" value="LIPIN"/>
    <property type="match status" value="1"/>
</dbReference>
<feature type="compositionally biased region" description="Basic and acidic residues" evidence="12">
    <location>
        <begin position="657"/>
        <end position="674"/>
    </location>
</feature>
<feature type="compositionally biased region" description="Polar residues" evidence="12">
    <location>
        <begin position="161"/>
        <end position="172"/>
    </location>
</feature>
<comment type="similarity">
    <text evidence="3">Belongs to the BMT family.</text>
</comment>
<keyword evidence="4" id="KW-0597">Phosphoprotein</keyword>
<evidence type="ECO:0000313" key="14">
    <source>
        <dbReference type="EMBL" id="QWW22160.1"/>
    </source>
</evidence>
<comment type="similarity">
    <text evidence="2">Belongs to the lipin family.</text>
</comment>
<dbReference type="InterPro" id="IPR007651">
    <property type="entry name" value="Lipin_N"/>
</dbReference>
<dbReference type="GO" id="GO:0019432">
    <property type="term" value="P:triglyceride biosynthetic process"/>
    <property type="evidence" value="ECO:0007669"/>
    <property type="project" value="TreeGrafter"/>
</dbReference>
<dbReference type="GO" id="GO:0000030">
    <property type="term" value="F:mannosyltransferase activity"/>
    <property type="evidence" value="ECO:0007669"/>
    <property type="project" value="InterPro"/>
</dbReference>
<dbReference type="InterPro" id="IPR023214">
    <property type="entry name" value="HAD_sf"/>
</dbReference>
<feature type="domain" description="LNS2/PITP" evidence="13">
    <location>
        <begin position="363"/>
        <end position="528"/>
    </location>
</feature>
<dbReference type="Pfam" id="PF12141">
    <property type="entry name" value="BMT"/>
    <property type="match status" value="1"/>
</dbReference>
<evidence type="ECO:0000256" key="2">
    <source>
        <dbReference type="ARBA" id="ARBA00005476"/>
    </source>
</evidence>
<feature type="compositionally biased region" description="Polar residues" evidence="12">
    <location>
        <begin position="677"/>
        <end position="694"/>
    </location>
</feature>
<evidence type="ECO:0000256" key="9">
    <source>
        <dbReference type="ARBA" id="ARBA00022989"/>
    </source>
</evidence>
<dbReference type="GO" id="GO:0008195">
    <property type="term" value="F:phosphatidate phosphatase activity"/>
    <property type="evidence" value="ECO:0007669"/>
    <property type="project" value="TreeGrafter"/>
</dbReference>
<dbReference type="SUPFAM" id="SSF56784">
    <property type="entry name" value="HAD-like"/>
    <property type="match status" value="1"/>
</dbReference>
<evidence type="ECO:0000256" key="10">
    <source>
        <dbReference type="ARBA" id="ARBA00023136"/>
    </source>
</evidence>
<accession>A0A8F2VYN7</accession>
<feature type="compositionally biased region" description="Polar residues" evidence="12">
    <location>
        <begin position="114"/>
        <end position="127"/>
    </location>
</feature>
<dbReference type="Proteomes" id="UP000825438">
    <property type="component" value="Chromosome I"/>
</dbReference>
<evidence type="ECO:0000256" key="6">
    <source>
        <dbReference type="ARBA" id="ARBA00022679"/>
    </source>
</evidence>
<dbReference type="PANTHER" id="PTHR12181:SF12">
    <property type="entry name" value="PHOSPHATIDATE PHOSPHATASE"/>
    <property type="match status" value="1"/>
</dbReference>
<keyword evidence="9" id="KW-1133">Transmembrane helix</keyword>
<evidence type="ECO:0000256" key="4">
    <source>
        <dbReference type="ARBA" id="ARBA00022553"/>
    </source>
</evidence>
<dbReference type="Pfam" id="PF08235">
    <property type="entry name" value="LNS2"/>
    <property type="match status" value="1"/>
</dbReference>
<dbReference type="Pfam" id="PF04571">
    <property type="entry name" value="Lipin_N"/>
    <property type="match status" value="1"/>
</dbReference>
<evidence type="ECO:0000256" key="12">
    <source>
        <dbReference type="SAM" id="MobiDB-lite"/>
    </source>
</evidence>
<dbReference type="GO" id="GO:0005634">
    <property type="term" value="C:nucleus"/>
    <property type="evidence" value="ECO:0007669"/>
    <property type="project" value="UniProtKB-ARBA"/>
</dbReference>
<gene>
    <name evidence="14" type="ORF">CA7LBN_000906</name>
</gene>
<dbReference type="InterPro" id="IPR031315">
    <property type="entry name" value="LNS2/PITP"/>
</dbReference>
<feature type="region of interest" description="Disordered" evidence="12">
    <location>
        <begin position="621"/>
        <end position="802"/>
    </location>
</feature>
<dbReference type="GO" id="GO:0016020">
    <property type="term" value="C:membrane"/>
    <property type="evidence" value="ECO:0007669"/>
    <property type="project" value="UniProtKB-SubCell"/>
</dbReference>
<reference evidence="14" key="1">
    <citation type="submission" date="2021-06" db="EMBL/GenBank/DDBJ databases">
        <title>Candida auris outbreak in lebanese hospital.</title>
        <authorList>
            <person name="Finianos M."/>
        </authorList>
    </citation>
    <scope>NUCLEOTIDE SEQUENCE</scope>
    <source>
        <strain evidence="14">CA7LBN</strain>
    </source>
</reference>
<comment type="subcellular location">
    <subcellularLocation>
        <location evidence="1">Membrane</location>
        <topology evidence="1">Single-pass type II membrane protein</topology>
    </subcellularLocation>
</comment>
<dbReference type="SMART" id="SM00775">
    <property type="entry name" value="LNS2"/>
    <property type="match status" value="1"/>
</dbReference>
<keyword evidence="8" id="KW-0735">Signal-anchor</keyword>
<dbReference type="FunFam" id="3.40.50.1000:FF:000063">
    <property type="entry name" value="Nuclear elongation and deformation protein"/>
    <property type="match status" value="1"/>
</dbReference>
<dbReference type="InterPro" id="IPR021988">
    <property type="entry name" value="BMT1"/>
</dbReference>
<evidence type="ECO:0000256" key="8">
    <source>
        <dbReference type="ARBA" id="ARBA00022968"/>
    </source>
</evidence>
<keyword evidence="6" id="KW-0808">Transferase</keyword>
<evidence type="ECO:0000256" key="3">
    <source>
        <dbReference type="ARBA" id="ARBA00009486"/>
    </source>
</evidence>
<keyword evidence="5" id="KW-0328">Glycosyltransferase</keyword>
<dbReference type="EMBL" id="CP076749">
    <property type="protein sequence ID" value="QWW22160.1"/>
    <property type="molecule type" value="Genomic_DNA"/>
</dbReference>
<feature type="region of interest" description="Disordered" evidence="12">
    <location>
        <begin position="104"/>
        <end position="127"/>
    </location>
</feature>
<evidence type="ECO:0000256" key="11">
    <source>
        <dbReference type="ARBA" id="ARBA00023316"/>
    </source>
</evidence>
<feature type="region of interest" description="Disordered" evidence="12">
    <location>
        <begin position="148"/>
        <end position="172"/>
    </location>
</feature>
<sequence length="1498" mass="169947">MQYVGKVGDYVYNQWNSLNPATLSGAIDIIVIEQPDGSFHCSPWHVRFGKFQIIKPSQKKIDLYVNDIKTDLPMKLGEGGEAFFVFATDSEDLSSSVVTSPVVSAESSPVGSPHSSAPGSPRASSLDLNKNEPEVLDLNSPANNDIESKIALDKTTPPPKSATSRSDTPTSISKLAFEEAKKITQKLNIPSKIDINGDMVLDMDGYKPNSQKNIDESDELVQKVFLREMNNLLNGKVYPVGGDDADNNEFSLLQGVISKDEDGKIRIVNQAGEDSAFENDLASTDNLSLSSDEANSNQLNQAPSTLIDHKDRDQTYFKTLRLTSEQLRMMKLNYGRNKLKFKLNQGNSQVVSDLYLWKSTTPIVISDIDGTITKSDALGHVLNMIGKDWTHPGVAKLFQDIARNGYNLVYLTARSVGQADTTRQYLDSISQDGVKLPKGPVILSPDRTMAALKREIILKKPEVFKMACLRDISSLYFAKTGHINDDDERTPFYAGFGNRITDAISYRSVKIPSHRIFTINPNGEVHMELLELAGYRSSYLRIGELVDQFFPPLKLISDVNPYWNQDQFDQYIHAKDGAELAQSPGSPRSISSFDVVKPDEKFTDLNYWREPMANLSDFSDLEDDEAEPASLKSSPNSPKMGTTPTPGSPEIYSVRSADLDRNRSQTQSPKKERPISASFTSPLKNFMMFSSGNGESRKRGEDEEEDDDFTDDDYDDDYTDDYDDEDDEDDEDAEDEDEDEADEDGEDDDDDVDGNEVDEEDIDAEEDLDLDDGLTTPQPSAVVDDKRKQPTPPAPSSRPADEEVKIITAREMLEQMDLKKEEQKTLHLRFRQRSVFTKEAQILIPIKSKLVFPTYFPIDVAQIPDFIHNTPPLQDNDYYHFEHVEKHRPESVPVKKENYHEHPFQIYDSSQDISMDLHQCGALQSNFSTQVSEATDLHTPLCDIVARLIAGIDMGNDPYLRELAPYFDAQLRLQLKHDVCHRHWFRLAGSSVYLEDHGFHLLISRLAYSPDGNRRDPKFSLAYAQVYNEMWQEVNDVSLVIPTNEAGAEFFIDKQGYKVSHYPQILPVPFFHKYREKASRYLGPEDPRLILRKNENGHEEPMMVFNLHHQKFVFADDDEDNHLLKKPATFRSMWVSFPWQFQRGKTNVDDLLHTQFDNSTYNKAIELRIKNLPRQEKQKNWTPMISDADREEYGYDKTMLFMYRWTTMQVLRCDLETGKCGFVYQQNDKLKVSSSVGPFRGGTQMINIRHMLQGQRQNTDQLLQLLPPNREIWLGFARAHLVRCGCGNDLYRPNLVVVTKDRIMVDGNPKILFKISHVSSFVSLNVEILPWEPSKPYKLCSGTNALIPNGISHWTVSSKNSKEVNSKDFMDELVLAISVQDITVWKLNIKGLLRAFVTDQSLFLPSPSEDKEPKIENEKLLIPSESEFKANRMPGYSNDALVCAMLASVRFCADYAEEKLAIEKDHILDTIFLVDTEAEDTKMENYLDELDALGLNII</sequence>
<keyword evidence="7" id="KW-0812">Transmembrane</keyword>
<keyword evidence="10" id="KW-0472">Membrane</keyword>
<dbReference type="GO" id="GO:0071555">
    <property type="term" value="P:cell wall organization"/>
    <property type="evidence" value="ECO:0007669"/>
    <property type="project" value="UniProtKB-KW"/>
</dbReference>
<dbReference type="InterPro" id="IPR057124">
    <property type="entry name" value="Ned1-like_M"/>
</dbReference>
<dbReference type="Pfam" id="PF24565">
    <property type="entry name" value="Ned1_M"/>
    <property type="match status" value="1"/>
</dbReference>
<name>A0A8F2VYN7_CANAR</name>
<evidence type="ECO:0000256" key="1">
    <source>
        <dbReference type="ARBA" id="ARBA00004606"/>
    </source>
</evidence>
<evidence type="ECO:0000259" key="13">
    <source>
        <dbReference type="SMART" id="SM00775"/>
    </source>
</evidence>
<feature type="compositionally biased region" description="Acidic residues" evidence="12">
    <location>
        <begin position="702"/>
        <end position="772"/>
    </location>
</feature>
<dbReference type="Gene3D" id="3.40.50.1000">
    <property type="entry name" value="HAD superfamily/HAD-like"/>
    <property type="match status" value="1"/>
</dbReference>
<dbReference type="GO" id="GO:0009062">
    <property type="term" value="P:fatty acid catabolic process"/>
    <property type="evidence" value="ECO:0007669"/>
    <property type="project" value="TreeGrafter"/>
</dbReference>
<feature type="compositionally biased region" description="Low complexity" evidence="12">
    <location>
        <begin position="104"/>
        <end position="113"/>
    </location>
</feature>
<organism evidence="14">
    <name type="scientific">Candidozyma auris</name>
    <name type="common">Yeast</name>
    <name type="synonym">Candida auris</name>
    <dbReference type="NCBI Taxonomy" id="498019"/>
    <lineage>
        <taxon>Eukaryota</taxon>
        <taxon>Fungi</taxon>
        <taxon>Dikarya</taxon>
        <taxon>Ascomycota</taxon>
        <taxon>Saccharomycotina</taxon>
        <taxon>Pichiomycetes</taxon>
        <taxon>Metschnikowiaceae</taxon>
        <taxon>Candidozyma</taxon>
    </lineage>
</organism>
<dbReference type="InterPro" id="IPR026058">
    <property type="entry name" value="LIPIN"/>
</dbReference>
<proteinExistence type="inferred from homology"/>
<dbReference type="InterPro" id="IPR036412">
    <property type="entry name" value="HAD-like_sf"/>
</dbReference>